<evidence type="ECO:0000313" key="2">
    <source>
        <dbReference type="Proteomes" id="UP000447355"/>
    </source>
</evidence>
<proteinExistence type="predicted"/>
<comment type="caution">
    <text evidence="1">The sequence shown here is derived from an EMBL/GenBank/DDBJ whole genome shotgun (WGS) entry which is preliminary data.</text>
</comment>
<reference evidence="1" key="1">
    <citation type="submission" date="2019-12" db="EMBL/GenBank/DDBJ databases">
        <title>Novel species isolated from a subtropical stream in China.</title>
        <authorList>
            <person name="Lu H."/>
        </authorList>
    </citation>
    <scope>NUCLEOTIDE SEQUENCE [LARGE SCALE GENOMIC DNA]</scope>
    <source>
        <strain evidence="1">FT81W</strain>
    </source>
</reference>
<accession>A0A845GR79</accession>
<gene>
    <name evidence="1" type="ORF">GTP90_18940</name>
</gene>
<dbReference type="Proteomes" id="UP000447355">
    <property type="component" value="Unassembled WGS sequence"/>
</dbReference>
<dbReference type="AlphaFoldDB" id="A0A845GR79"/>
<protein>
    <submittedName>
        <fullName evidence="1">Uncharacterized protein</fullName>
    </submittedName>
</protein>
<dbReference type="RefSeq" id="WP_161085026.1">
    <property type="nucleotide sequence ID" value="NZ_WWCX01000035.1"/>
</dbReference>
<name>A0A845GR79_9BURK</name>
<sequence length="372" mass="40412">MTTNFPIPADPDEFFMSMAVFSAFIDKGMRACPDFPALVADGPHERRLVDDVAKLVLLAVRLERAILAVDGLLGRPRGSVEQNVCEPFGAWYVGHCLANGGVSAYEVCRSHLAEALIDYFTEGQAPLDVWSTIRAIKAEEPTLMLCHEVVANSINWEWAPRFVVANNTNNTAEHPLHPRSAWRPKTGPVHVSEYWPWVEHCVREAYVRSRYQALTAAPDVFMQLVMAKLVFVEGCRLRDLQVRHDLAGQEVIESLPARTAFSAGLFEALPALRQAVLALAPGFDPGAWIGRPVSDFMSEYVVAADPDSTAVVTGKTGQSGEGRSVAITLAALWNGVPESSGVWRLEDGAVLKLVGASAADVMPDTGGEFATA</sequence>
<organism evidence="1 2">
    <name type="scientific">Duganella vulcania</name>
    <dbReference type="NCBI Taxonomy" id="2692166"/>
    <lineage>
        <taxon>Bacteria</taxon>
        <taxon>Pseudomonadati</taxon>
        <taxon>Pseudomonadota</taxon>
        <taxon>Betaproteobacteria</taxon>
        <taxon>Burkholderiales</taxon>
        <taxon>Oxalobacteraceae</taxon>
        <taxon>Telluria group</taxon>
        <taxon>Duganella</taxon>
    </lineage>
</organism>
<dbReference type="EMBL" id="WWCX01000035">
    <property type="protein sequence ID" value="MYM95940.1"/>
    <property type="molecule type" value="Genomic_DNA"/>
</dbReference>
<evidence type="ECO:0000313" key="1">
    <source>
        <dbReference type="EMBL" id="MYM95940.1"/>
    </source>
</evidence>